<dbReference type="EMBL" id="CAJFCV020000003">
    <property type="protein sequence ID" value="CAG9106904.1"/>
    <property type="molecule type" value="Genomic_DNA"/>
</dbReference>
<feature type="region of interest" description="Disordered" evidence="1">
    <location>
        <begin position="22"/>
        <end position="229"/>
    </location>
</feature>
<accession>A0A1I7RZ33</accession>
<feature type="compositionally biased region" description="Acidic residues" evidence="1">
    <location>
        <begin position="113"/>
        <end position="125"/>
    </location>
</feature>
<dbReference type="Proteomes" id="UP000659654">
    <property type="component" value="Unassembled WGS sequence"/>
</dbReference>
<feature type="region of interest" description="Disordered" evidence="1">
    <location>
        <begin position="251"/>
        <end position="328"/>
    </location>
</feature>
<evidence type="ECO:0000313" key="4">
    <source>
        <dbReference type="Proteomes" id="UP000659654"/>
    </source>
</evidence>
<dbReference type="Proteomes" id="UP000095284">
    <property type="component" value="Unplaced"/>
</dbReference>
<feature type="region of interest" description="Disordered" evidence="1">
    <location>
        <begin position="337"/>
        <end position="356"/>
    </location>
</feature>
<name>A0A1I7RZ33_BURXY</name>
<gene>
    <name evidence="2" type="ORF">BXYJ_LOCUS6277</name>
</gene>
<organism evidence="3 5">
    <name type="scientific">Bursaphelenchus xylophilus</name>
    <name type="common">Pinewood nematode worm</name>
    <name type="synonym">Aphelenchoides xylophilus</name>
    <dbReference type="NCBI Taxonomy" id="6326"/>
    <lineage>
        <taxon>Eukaryota</taxon>
        <taxon>Metazoa</taxon>
        <taxon>Ecdysozoa</taxon>
        <taxon>Nematoda</taxon>
        <taxon>Chromadorea</taxon>
        <taxon>Rhabditida</taxon>
        <taxon>Tylenchina</taxon>
        <taxon>Tylenchomorpha</taxon>
        <taxon>Aphelenchoidea</taxon>
        <taxon>Aphelenchoididae</taxon>
        <taxon>Bursaphelenchus</taxon>
    </lineage>
</organism>
<feature type="compositionally biased region" description="Acidic residues" evidence="1">
    <location>
        <begin position="268"/>
        <end position="298"/>
    </location>
</feature>
<keyword evidence="4" id="KW-1185">Reference proteome</keyword>
<evidence type="ECO:0000313" key="2">
    <source>
        <dbReference type="EMBL" id="CAD5220635.1"/>
    </source>
</evidence>
<dbReference type="WBParaSite" id="BXY_0600100.1">
    <property type="protein sequence ID" value="BXY_0600100.1"/>
    <property type="gene ID" value="BXY_0600100"/>
</dbReference>
<dbReference type="EMBL" id="CAJFDI010000003">
    <property type="protein sequence ID" value="CAD5220635.1"/>
    <property type="molecule type" value="Genomic_DNA"/>
</dbReference>
<reference evidence="2" key="2">
    <citation type="submission" date="2020-09" db="EMBL/GenBank/DDBJ databases">
        <authorList>
            <person name="Kikuchi T."/>
        </authorList>
    </citation>
    <scope>NUCLEOTIDE SEQUENCE</scope>
    <source>
        <strain evidence="2">Ka4C1</strain>
    </source>
</reference>
<dbReference type="AlphaFoldDB" id="A0A1I7RZ33"/>
<proteinExistence type="predicted"/>
<dbReference type="Proteomes" id="UP000582659">
    <property type="component" value="Unassembled WGS sequence"/>
</dbReference>
<feature type="compositionally biased region" description="Polar residues" evidence="1">
    <location>
        <begin position="22"/>
        <end position="31"/>
    </location>
</feature>
<reference evidence="5" key="1">
    <citation type="submission" date="2016-11" db="UniProtKB">
        <authorList>
            <consortium name="WormBaseParasite"/>
        </authorList>
    </citation>
    <scope>IDENTIFICATION</scope>
</reference>
<feature type="compositionally biased region" description="Low complexity" evidence="1">
    <location>
        <begin position="54"/>
        <end position="63"/>
    </location>
</feature>
<evidence type="ECO:0000313" key="5">
    <source>
        <dbReference type="WBParaSite" id="BXY_0600100.1"/>
    </source>
</evidence>
<feature type="compositionally biased region" description="Basic and acidic residues" evidence="1">
    <location>
        <begin position="126"/>
        <end position="148"/>
    </location>
</feature>
<feature type="compositionally biased region" description="Basic and acidic residues" evidence="1">
    <location>
        <begin position="67"/>
        <end position="92"/>
    </location>
</feature>
<evidence type="ECO:0000313" key="3">
    <source>
        <dbReference type="Proteomes" id="UP000095284"/>
    </source>
</evidence>
<feature type="compositionally biased region" description="Acidic residues" evidence="1">
    <location>
        <begin position="190"/>
        <end position="214"/>
    </location>
</feature>
<dbReference type="OrthoDB" id="10682854at2759"/>
<evidence type="ECO:0000256" key="1">
    <source>
        <dbReference type="SAM" id="MobiDB-lite"/>
    </source>
</evidence>
<protein>
    <submittedName>
        <fullName evidence="2">(pine wood nematode) hypothetical protein</fullName>
    </submittedName>
</protein>
<sequence>MVTVVKSSTLWSDCIIMTDAEQTISPSTEADQISEVIPADTTSDHLVDEPTEPTEPLENNNSEEAGDDKKYERKRRQSDAIKDKDTLDNVEARKRRQSDAGVYNQKRVRLEEVEQVDEEGQNEDGNEIKENGDAGHTKENNVEKHDGEATEVEDPTKAPELSEGNLESAEESAPEGVVEVSSDVQIVIETIDESDERPADLEECSDQVPEEEEISVPPTLEAENSTEEEYSQVSVLSVEEVSLATDQQEEIVDAPQETNPVTQHDGIEPELPEDILDPPVDEVVEEQQQDQPEGEITEVEAIPENGDQPVNVIAPQAEPEKKPCGGQDEGLHVLAAAATENASEPSGEATEPVAEV</sequence>